<dbReference type="GeneID" id="300079494"/>
<feature type="transmembrane region" description="Helical" evidence="1">
    <location>
        <begin position="31"/>
        <end position="51"/>
    </location>
</feature>
<evidence type="ECO:0000313" key="3">
    <source>
        <dbReference type="Proteomes" id="UP001054897"/>
    </source>
</evidence>
<name>A0ABY5A814_9GAMM</name>
<dbReference type="InterPro" id="IPR049711">
    <property type="entry name" value="PA3371-like"/>
</dbReference>
<evidence type="ECO:0000313" key="2">
    <source>
        <dbReference type="EMBL" id="USR40027.1"/>
    </source>
</evidence>
<keyword evidence="1" id="KW-0812">Transmembrane</keyword>
<keyword evidence="1" id="KW-1133">Transmembrane helix</keyword>
<dbReference type="Proteomes" id="UP001054897">
    <property type="component" value="Chromosome"/>
</dbReference>
<evidence type="ECO:0000256" key="1">
    <source>
        <dbReference type="SAM" id="Phobius"/>
    </source>
</evidence>
<organism evidence="2 3">
    <name type="scientific">Ectopseudomonas hydrolytica</name>
    <dbReference type="NCBI Taxonomy" id="2493633"/>
    <lineage>
        <taxon>Bacteria</taxon>
        <taxon>Pseudomonadati</taxon>
        <taxon>Pseudomonadota</taxon>
        <taxon>Gammaproteobacteria</taxon>
        <taxon>Pseudomonadales</taxon>
        <taxon>Pseudomonadaceae</taxon>
        <taxon>Ectopseudomonas</taxon>
    </lineage>
</organism>
<keyword evidence="3" id="KW-1185">Reference proteome</keyword>
<dbReference type="RefSeq" id="WP_003242203.1">
    <property type="nucleotide sequence ID" value="NZ_CAXYQR010000002.1"/>
</dbReference>
<dbReference type="NCBIfam" id="NF041882">
    <property type="entry name" value="PA3371_fam"/>
    <property type="match status" value="1"/>
</dbReference>
<sequence>MSRSAVILLIMTLLSLASLWLMPGLGEPVSLLLKGAAAVFGLGFLLALMLGRRFKFDPVLR</sequence>
<accession>A0ABY5A814</accession>
<proteinExistence type="predicted"/>
<gene>
    <name evidence="2" type="ORF">L1F06_000905</name>
</gene>
<keyword evidence="1" id="KW-0472">Membrane</keyword>
<protein>
    <submittedName>
        <fullName evidence="2">Uncharacterized protein</fullName>
    </submittedName>
</protein>
<reference evidence="2" key="1">
    <citation type="submission" date="2022-06" db="EMBL/GenBank/DDBJ databases">
        <title>Complete genome of Pseudomonas hydrolytica DSWY01T.</title>
        <authorList>
            <person name="Jung J."/>
            <person name="Jeon C.O."/>
        </authorList>
    </citation>
    <scope>NUCLEOTIDE SEQUENCE</scope>
    <source>
        <strain evidence="2">DSWY01</strain>
    </source>
</reference>
<dbReference type="EMBL" id="CP099397">
    <property type="protein sequence ID" value="USR40027.1"/>
    <property type="molecule type" value="Genomic_DNA"/>
</dbReference>